<dbReference type="Gene3D" id="1.10.1670.40">
    <property type="match status" value="1"/>
</dbReference>
<comment type="similarity">
    <text evidence="2">Belongs to the alkylbase DNA glycosidase AlkA family.</text>
</comment>
<dbReference type="GO" id="GO:0006307">
    <property type="term" value="P:DNA alkylation repair"/>
    <property type="evidence" value="ECO:0007669"/>
    <property type="project" value="TreeGrafter"/>
</dbReference>
<dbReference type="SMART" id="SM00478">
    <property type="entry name" value="ENDO3c"/>
    <property type="match status" value="1"/>
</dbReference>
<organism evidence="7 8">
    <name type="scientific">Succiniclasticum ruminis DSM 9236</name>
    <dbReference type="NCBI Taxonomy" id="1123323"/>
    <lineage>
        <taxon>Bacteria</taxon>
        <taxon>Bacillati</taxon>
        <taxon>Bacillota</taxon>
        <taxon>Negativicutes</taxon>
        <taxon>Acidaminococcales</taxon>
        <taxon>Acidaminococcaceae</taxon>
        <taxon>Succiniclasticum</taxon>
    </lineage>
</organism>
<dbReference type="PANTHER" id="PTHR43003">
    <property type="entry name" value="DNA-3-METHYLADENINE GLYCOSYLASE"/>
    <property type="match status" value="1"/>
</dbReference>
<accession>A0A1I2BZ08</accession>
<evidence type="ECO:0000256" key="4">
    <source>
        <dbReference type="ARBA" id="ARBA00022763"/>
    </source>
</evidence>
<evidence type="ECO:0000313" key="8">
    <source>
        <dbReference type="Proteomes" id="UP000198896"/>
    </source>
</evidence>
<dbReference type="Proteomes" id="UP000198896">
    <property type="component" value="Unassembled WGS sequence"/>
</dbReference>
<dbReference type="STRING" id="1123323.SAMN05216245_11059"/>
<keyword evidence="4" id="KW-0227">DNA damage</keyword>
<dbReference type="InterPro" id="IPR003265">
    <property type="entry name" value="HhH-GPD_domain"/>
</dbReference>
<dbReference type="Pfam" id="PF00730">
    <property type="entry name" value="HhH-GPD"/>
    <property type="match status" value="1"/>
</dbReference>
<dbReference type="GO" id="GO:0032131">
    <property type="term" value="F:alkylated DNA binding"/>
    <property type="evidence" value="ECO:0007669"/>
    <property type="project" value="TreeGrafter"/>
</dbReference>
<evidence type="ECO:0000256" key="5">
    <source>
        <dbReference type="ARBA" id="ARBA00023204"/>
    </source>
</evidence>
<dbReference type="SUPFAM" id="SSF48150">
    <property type="entry name" value="DNA-glycosylase"/>
    <property type="match status" value="1"/>
</dbReference>
<keyword evidence="8" id="KW-1185">Reference proteome</keyword>
<dbReference type="OrthoDB" id="9785929at2"/>
<evidence type="ECO:0000256" key="1">
    <source>
        <dbReference type="ARBA" id="ARBA00000086"/>
    </source>
</evidence>
<gene>
    <name evidence="7" type="ORF">SAMN05216245_11059</name>
</gene>
<evidence type="ECO:0000256" key="2">
    <source>
        <dbReference type="ARBA" id="ARBA00010817"/>
    </source>
</evidence>
<dbReference type="AlphaFoldDB" id="A0A1I2BZ08"/>
<comment type="catalytic activity">
    <reaction evidence="1">
        <text>Hydrolysis of alkylated DNA, releasing 3-methyladenine, 3-methylguanine, 7-methylguanine and 7-methyladenine.</text>
        <dbReference type="EC" id="3.2.2.21"/>
    </reaction>
</comment>
<proteinExistence type="inferred from homology"/>
<sequence>MAEVQILNSQHPAIQYLCKKDKRLAKLIDMVGEIEYRTQPDCFARLVRSIINQMLSNKAAHVIGGRVAALCGGSITPENLLKLDREQLRGAGLSYAKADNVLGIAKAATDGSLDFSNFPTMSDDEVMKELTHLRGIGTWSAKMFLIFTLNRMDVLPYEDVAFLQTYAWLYKTKDLQPASIIKRCKKWKPYSSIAARYFYYALDMGFTKKAFHFMK</sequence>
<dbReference type="RefSeq" id="WP_093913718.1">
    <property type="nucleotide sequence ID" value="NZ_FONL01000010.1"/>
</dbReference>
<dbReference type="CDD" id="cd00056">
    <property type="entry name" value="ENDO3c"/>
    <property type="match status" value="1"/>
</dbReference>
<dbReference type="EC" id="3.2.2.21" evidence="3"/>
<reference evidence="7 8" key="1">
    <citation type="submission" date="2016-10" db="EMBL/GenBank/DDBJ databases">
        <authorList>
            <person name="de Groot N.N."/>
        </authorList>
    </citation>
    <scope>NUCLEOTIDE SEQUENCE [LARGE SCALE GENOMIC DNA]</scope>
    <source>
        <strain evidence="7 8">DSM 9236</strain>
    </source>
</reference>
<protein>
    <recommendedName>
        <fullName evidence="3">DNA-3-methyladenine glycosylase II</fullName>
        <ecNumber evidence="3">3.2.2.21</ecNumber>
    </recommendedName>
</protein>
<dbReference type="FunFam" id="1.10.340.30:FF:000004">
    <property type="entry name" value="DNA-3-methyladenine glycosylase II"/>
    <property type="match status" value="1"/>
</dbReference>
<evidence type="ECO:0000259" key="6">
    <source>
        <dbReference type="SMART" id="SM00478"/>
    </source>
</evidence>
<dbReference type="GO" id="GO:0005737">
    <property type="term" value="C:cytoplasm"/>
    <property type="evidence" value="ECO:0007669"/>
    <property type="project" value="TreeGrafter"/>
</dbReference>
<dbReference type="GO" id="GO:0008725">
    <property type="term" value="F:DNA-3-methyladenine glycosylase activity"/>
    <property type="evidence" value="ECO:0007669"/>
    <property type="project" value="TreeGrafter"/>
</dbReference>
<dbReference type="InterPro" id="IPR011257">
    <property type="entry name" value="DNA_glycosylase"/>
</dbReference>
<feature type="domain" description="HhH-GPD" evidence="6">
    <location>
        <begin position="54"/>
        <end position="203"/>
    </location>
</feature>
<evidence type="ECO:0000313" key="7">
    <source>
        <dbReference type="EMBL" id="SFE61244.1"/>
    </source>
</evidence>
<name>A0A1I2BZ08_9FIRM</name>
<dbReference type="GO" id="GO:0043916">
    <property type="term" value="F:DNA-7-methylguanine glycosylase activity"/>
    <property type="evidence" value="ECO:0007669"/>
    <property type="project" value="TreeGrafter"/>
</dbReference>
<dbReference type="PANTHER" id="PTHR43003:SF5">
    <property type="entry name" value="DNA-3-METHYLADENINE GLYCOSYLASE"/>
    <property type="match status" value="1"/>
</dbReference>
<dbReference type="GO" id="GO:0006285">
    <property type="term" value="P:base-excision repair, AP site formation"/>
    <property type="evidence" value="ECO:0007669"/>
    <property type="project" value="TreeGrafter"/>
</dbReference>
<dbReference type="InterPro" id="IPR051912">
    <property type="entry name" value="Alkylbase_DNA_Glycosylase/TA"/>
</dbReference>
<dbReference type="EMBL" id="FONL01000010">
    <property type="protein sequence ID" value="SFE61244.1"/>
    <property type="molecule type" value="Genomic_DNA"/>
</dbReference>
<evidence type="ECO:0000256" key="3">
    <source>
        <dbReference type="ARBA" id="ARBA00012000"/>
    </source>
</evidence>
<dbReference type="GO" id="GO:0032993">
    <property type="term" value="C:protein-DNA complex"/>
    <property type="evidence" value="ECO:0007669"/>
    <property type="project" value="TreeGrafter"/>
</dbReference>
<keyword evidence="5" id="KW-0234">DNA repair</keyword>
<dbReference type="Gene3D" id="1.10.340.30">
    <property type="entry name" value="Hypothetical protein, domain 2"/>
    <property type="match status" value="1"/>
</dbReference>